<organism evidence="1 2">
    <name type="scientific">Decorospora gaudefroyi</name>
    <dbReference type="NCBI Taxonomy" id="184978"/>
    <lineage>
        <taxon>Eukaryota</taxon>
        <taxon>Fungi</taxon>
        <taxon>Dikarya</taxon>
        <taxon>Ascomycota</taxon>
        <taxon>Pezizomycotina</taxon>
        <taxon>Dothideomycetes</taxon>
        <taxon>Pleosporomycetidae</taxon>
        <taxon>Pleosporales</taxon>
        <taxon>Pleosporineae</taxon>
        <taxon>Pleosporaceae</taxon>
        <taxon>Decorospora</taxon>
    </lineage>
</organism>
<proteinExistence type="predicted"/>
<accession>A0A6A5K2Z0</accession>
<keyword evidence="2" id="KW-1185">Reference proteome</keyword>
<dbReference type="Proteomes" id="UP000800040">
    <property type="component" value="Unassembled WGS sequence"/>
</dbReference>
<gene>
    <name evidence="1" type="ORF">BDW02DRAFT_200306</name>
</gene>
<dbReference type="AlphaFoldDB" id="A0A6A5K2Z0"/>
<evidence type="ECO:0000313" key="2">
    <source>
        <dbReference type="Proteomes" id="UP000800040"/>
    </source>
</evidence>
<evidence type="ECO:0000313" key="1">
    <source>
        <dbReference type="EMBL" id="KAF1828844.1"/>
    </source>
</evidence>
<protein>
    <submittedName>
        <fullName evidence="1">Uncharacterized protein</fullName>
    </submittedName>
</protein>
<reference evidence="1" key="1">
    <citation type="submission" date="2020-01" db="EMBL/GenBank/DDBJ databases">
        <authorList>
            <consortium name="DOE Joint Genome Institute"/>
            <person name="Haridas S."/>
            <person name="Albert R."/>
            <person name="Binder M."/>
            <person name="Bloem J."/>
            <person name="Labutti K."/>
            <person name="Salamov A."/>
            <person name="Andreopoulos B."/>
            <person name="Baker S.E."/>
            <person name="Barry K."/>
            <person name="Bills G."/>
            <person name="Bluhm B.H."/>
            <person name="Cannon C."/>
            <person name="Castanera R."/>
            <person name="Culley D.E."/>
            <person name="Daum C."/>
            <person name="Ezra D."/>
            <person name="Gonzalez J.B."/>
            <person name="Henrissat B."/>
            <person name="Kuo A."/>
            <person name="Liang C."/>
            <person name="Lipzen A."/>
            <person name="Lutzoni F."/>
            <person name="Magnuson J."/>
            <person name="Mondo S."/>
            <person name="Nolan M."/>
            <person name="Ohm R."/>
            <person name="Pangilinan J."/>
            <person name="Park H.-J."/>
            <person name="Ramirez L."/>
            <person name="Alfaro M."/>
            <person name="Sun H."/>
            <person name="Tritt A."/>
            <person name="Yoshinaga Y."/>
            <person name="Zwiers L.-H."/>
            <person name="Turgeon B.G."/>
            <person name="Goodwin S.B."/>
            <person name="Spatafora J.W."/>
            <person name="Crous P.W."/>
            <person name="Grigoriev I.V."/>
        </authorList>
    </citation>
    <scope>NUCLEOTIDE SEQUENCE</scope>
    <source>
        <strain evidence="1">P77</strain>
    </source>
</reference>
<sequence length="172" mass="19372">MDVAVQLRDEARGRNCRMQPSSHATKLDNSLAQQTINALRHIQGFLLLFEPRCFFSIALVSSGQAGLLRRVRYGKPLPTSKHLPTLELFTLRCAVSLQLGADDKRQRLSLLARRSQDIPTSNRQSHDYPVPLRAAFQPSLCTETHKSLQYLAVSDIEQGDSLDRLGHYVYQG</sequence>
<name>A0A6A5K2Z0_9PLEO</name>
<dbReference type="EMBL" id="ML975491">
    <property type="protein sequence ID" value="KAF1828844.1"/>
    <property type="molecule type" value="Genomic_DNA"/>
</dbReference>